<reference evidence="1 2" key="1">
    <citation type="submission" date="2017-10" db="EMBL/GenBank/DDBJ databases">
        <authorList>
            <person name="Regsiter A."/>
            <person name="William W."/>
        </authorList>
    </citation>
    <scope>NUCLEOTIDE SEQUENCE [LARGE SCALE GENOMIC DNA]</scope>
    <source>
        <strain evidence="1 2">CFBP6991</strain>
    </source>
</reference>
<evidence type="ECO:0000313" key="1">
    <source>
        <dbReference type="EMBL" id="SOO26509.1"/>
    </source>
</evidence>
<accession>A0A7Z7NIW0</accession>
<comment type="caution">
    <text evidence="1">The sequence shown here is derived from an EMBL/GenBank/DDBJ whole genome shotgun (WGS) entry which is preliminary data.</text>
</comment>
<evidence type="ECO:0000313" key="2">
    <source>
        <dbReference type="Proteomes" id="UP000234345"/>
    </source>
</evidence>
<dbReference type="EMBL" id="OCZC01000085">
    <property type="protein sequence ID" value="SOO26509.1"/>
    <property type="molecule type" value="Genomic_DNA"/>
</dbReference>
<dbReference type="AlphaFoldDB" id="A0A7Z7NIW0"/>
<gene>
    <name evidence="1" type="ORF">XFF6991_570074</name>
</gene>
<proteinExistence type="predicted"/>
<organism evidence="1 2">
    <name type="scientific">Xanthomonas campestris pv. phaseoli</name>
    <dbReference type="NCBI Taxonomy" id="317013"/>
    <lineage>
        <taxon>Bacteria</taxon>
        <taxon>Pseudomonadati</taxon>
        <taxon>Pseudomonadota</taxon>
        <taxon>Gammaproteobacteria</taxon>
        <taxon>Lysobacterales</taxon>
        <taxon>Lysobacteraceae</taxon>
        <taxon>Xanthomonas</taxon>
    </lineage>
</organism>
<sequence>MCIWSDPERLKNHRLDDNRAALGIGMCHSHMLIFMRARACLSDHVAVRSPAGGEFLAVSSVSALDGKGAVYP</sequence>
<protein>
    <submittedName>
        <fullName evidence="1">Uncharacterized protein</fullName>
    </submittedName>
</protein>
<name>A0A7Z7NIW0_XANCH</name>
<dbReference type="Proteomes" id="UP000234345">
    <property type="component" value="Unassembled WGS sequence"/>
</dbReference>